<dbReference type="PIRSF" id="PIRSF000882">
    <property type="entry name" value="DSB_repair_MRE11"/>
    <property type="match status" value="1"/>
</dbReference>
<dbReference type="NCBIfam" id="TIGR00583">
    <property type="entry name" value="mre11"/>
    <property type="match status" value="1"/>
</dbReference>
<reference evidence="21" key="1">
    <citation type="submission" date="2021-10" db="EMBL/GenBank/DDBJ databases">
        <title>De novo Genome Assembly of Clathrus columnatus (Basidiomycota, Fungi) Using Illumina and Nanopore Sequence Data.</title>
        <authorList>
            <person name="Ogiso-Tanaka E."/>
            <person name="Itagaki H."/>
            <person name="Hosoya T."/>
            <person name="Hosaka K."/>
        </authorList>
    </citation>
    <scope>NUCLEOTIDE SEQUENCE</scope>
    <source>
        <strain evidence="21">MO-923</strain>
    </source>
</reference>
<evidence type="ECO:0000256" key="3">
    <source>
        <dbReference type="ARBA" id="ARBA00004286"/>
    </source>
</evidence>
<evidence type="ECO:0000256" key="8">
    <source>
        <dbReference type="ARBA" id="ARBA00022759"/>
    </source>
</evidence>
<dbReference type="GO" id="GO:0007095">
    <property type="term" value="P:mitotic G2 DNA damage checkpoint signaling"/>
    <property type="evidence" value="ECO:0007669"/>
    <property type="project" value="TreeGrafter"/>
</dbReference>
<evidence type="ECO:0000256" key="13">
    <source>
        <dbReference type="ARBA" id="ARBA00023211"/>
    </source>
</evidence>
<keyword evidence="14 16" id="KW-0539">Nucleus</keyword>
<keyword evidence="7" id="KW-0479">Metal-binding</keyword>
<feature type="compositionally biased region" description="Basic and acidic residues" evidence="19">
    <location>
        <begin position="552"/>
        <end position="582"/>
    </location>
</feature>
<keyword evidence="22" id="KW-1185">Reference proteome</keyword>
<evidence type="ECO:0000256" key="19">
    <source>
        <dbReference type="SAM" id="MobiDB-lite"/>
    </source>
</evidence>
<feature type="active site" description="Proton donor" evidence="17">
    <location>
        <position position="142"/>
    </location>
</feature>
<dbReference type="GO" id="GO:0000723">
    <property type="term" value="P:telomere maintenance"/>
    <property type="evidence" value="ECO:0007669"/>
    <property type="project" value="TreeGrafter"/>
</dbReference>
<dbReference type="GO" id="GO:0030870">
    <property type="term" value="C:Mre11 complex"/>
    <property type="evidence" value="ECO:0007669"/>
    <property type="project" value="UniProtKB-UniRule"/>
</dbReference>
<dbReference type="GO" id="GO:0006303">
    <property type="term" value="P:double-strand break repair via nonhomologous end joining"/>
    <property type="evidence" value="ECO:0007669"/>
    <property type="project" value="TreeGrafter"/>
</dbReference>
<evidence type="ECO:0000256" key="12">
    <source>
        <dbReference type="ARBA" id="ARBA00023204"/>
    </source>
</evidence>
<keyword evidence="10 16" id="KW-0378">Hydrolase</keyword>
<protein>
    <recommendedName>
        <fullName evidence="16">Double-strand break repair protein</fullName>
    </recommendedName>
</protein>
<keyword evidence="12 16" id="KW-0234">DNA repair</keyword>
<dbReference type="GO" id="GO:0008296">
    <property type="term" value="F:3'-5'-DNA exonuclease activity"/>
    <property type="evidence" value="ECO:0007669"/>
    <property type="project" value="InterPro"/>
</dbReference>
<keyword evidence="15 16" id="KW-0469">Meiosis</keyword>
<keyword evidence="13 16" id="KW-0464">Manganese</keyword>
<evidence type="ECO:0000256" key="5">
    <source>
        <dbReference type="ARBA" id="ARBA00022454"/>
    </source>
</evidence>
<dbReference type="GO" id="GO:0000014">
    <property type="term" value="F:single-stranded DNA endodeoxyribonuclease activity"/>
    <property type="evidence" value="ECO:0007669"/>
    <property type="project" value="TreeGrafter"/>
</dbReference>
<evidence type="ECO:0000256" key="7">
    <source>
        <dbReference type="ARBA" id="ARBA00022723"/>
    </source>
</evidence>
<evidence type="ECO:0000256" key="10">
    <source>
        <dbReference type="ARBA" id="ARBA00022801"/>
    </source>
</evidence>
<dbReference type="Gene3D" id="3.60.21.10">
    <property type="match status" value="1"/>
</dbReference>
<dbReference type="GO" id="GO:0000724">
    <property type="term" value="P:double-strand break repair via homologous recombination"/>
    <property type="evidence" value="ECO:0007669"/>
    <property type="project" value="TreeGrafter"/>
</dbReference>
<comment type="similarity">
    <text evidence="4 16 18">Belongs to the MRE11/RAD32 family.</text>
</comment>
<dbReference type="FunFam" id="3.60.21.10:FF:000011">
    <property type="entry name" value="Double-strand break repair protein"/>
    <property type="match status" value="1"/>
</dbReference>
<dbReference type="InterPro" id="IPR004843">
    <property type="entry name" value="Calcineurin-like_PHP"/>
</dbReference>
<dbReference type="GO" id="GO:0030145">
    <property type="term" value="F:manganese ion binding"/>
    <property type="evidence" value="ECO:0007669"/>
    <property type="project" value="UniProtKB-UniRule"/>
</dbReference>
<dbReference type="SUPFAM" id="SSF56300">
    <property type="entry name" value="Metallo-dependent phosphatases"/>
    <property type="match status" value="1"/>
</dbReference>
<keyword evidence="8 16" id="KW-0255">Endonuclease</keyword>
<evidence type="ECO:0000256" key="15">
    <source>
        <dbReference type="ARBA" id="ARBA00023254"/>
    </source>
</evidence>
<feature type="region of interest" description="Disordered" evidence="19">
    <location>
        <begin position="552"/>
        <end position="626"/>
    </location>
</feature>
<dbReference type="GO" id="GO:0031573">
    <property type="term" value="P:mitotic intra-S DNA damage checkpoint signaling"/>
    <property type="evidence" value="ECO:0007669"/>
    <property type="project" value="TreeGrafter"/>
</dbReference>
<evidence type="ECO:0000256" key="16">
    <source>
        <dbReference type="PIRNR" id="PIRNR000882"/>
    </source>
</evidence>
<feature type="compositionally biased region" description="Acidic residues" evidence="19">
    <location>
        <begin position="592"/>
        <end position="608"/>
    </location>
</feature>
<dbReference type="InterPro" id="IPR038487">
    <property type="entry name" value="Mre11_capping_dom"/>
</dbReference>
<evidence type="ECO:0000256" key="9">
    <source>
        <dbReference type="ARBA" id="ARBA00022763"/>
    </source>
</evidence>
<evidence type="ECO:0000256" key="6">
    <source>
        <dbReference type="ARBA" id="ARBA00022722"/>
    </source>
</evidence>
<dbReference type="PANTHER" id="PTHR10139">
    <property type="entry name" value="DOUBLE-STRAND BREAK REPAIR PROTEIN MRE11"/>
    <property type="match status" value="1"/>
</dbReference>
<evidence type="ECO:0000256" key="4">
    <source>
        <dbReference type="ARBA" id="ARBA00009028"/>
    </source>
</evidence>
<evidence type="ECO:0000256" key="11">
    <source>
        <dbReference type="ARBA" id="ARBA00022839"/>
    </source>
</evidence>
<evidence type="ECO:0000256" key="17">
    <source>
        <dbReference type="PIRSR" id="PIRSR000882-1"/>
    </source>
</evidence>
<proteinExistence type="inferred from homology"/>
<comment type="subcellular location">
    <subcellularLocation>
        <location evidence="3">Chromosome</location>
    </subcellularLocation>
    <subcellularLocation>
        <location evidence="2 16">Nucleus</location>
    </subcellularLocation>
</comment>
<gene>
    <name evidence="21" type="primary">MRE11</name>
    <name evidence="21" type="ORF">Clacol_008829</name>
</gene>
<dbReference type="Proteomes" id="UP001050691">
    <property type="component" value="Unassembled WGS sequence"/>
</dbReference>
<keyword evidence="11 16" id="KW-0269">Exonuclease</keyword>
<keyword evidence="9 16" id="KW-0227">DNA damage</keyword>
<evidence type="ECO:0000256" key="18">
    <source>
        <dbReference type="RuleBase" id="RU003447"/>
    </source>
</evidence>
<evidence type="ECO:0000313" key="21">
    <source>
        <dbReference type="EMBL" id="GJJ14564.1"/>
    </source>
</evidence>
<comment type="caution">
    <text evidence="21">The sequence shown here is derived from an EMBL/GenBank/DDBJ whole genome shotgun (WGS) entry which is preliminary data.</text>
</comment>
<dbReference type="Gene3D" id="3.30.110.110">
    <property type="entry name" value="Mre11, capping domain"/>
    <property type="match status" value="1"/>
</dbReference>
<evidence type="ECO:0000256" key="1">
    <source>
        <dbReference type="ARBA" id="ARBA00001936"/>
    </source>
</evidence>
<dbReference type="GO" id="GO:0042138">
    <property type="term" value="P:meiotic DNA double-strand break formation"/>
    <property type="evidence" value="ECO:0007669"/>
    <property type="project" value="TreeGrafter"/>
</dbReference>
<dbReference type="InterPro" id="IPR003701">
    <property type="entry name" value="Mre11"/>
</dbReference>
<dbReference type="Pfam" id="PF00149">
    <property type="entry name" value="Metallophos"/>
    <property type="match status" value="1"/>
</dbReference>
<evidence type="ECO:0000259" key="20">
    <source>
        <dbReference type="SMART" id="SM01347"/>
    </source>
</evidence>
<dbReference type="InterPro" id="IPR041796">
    <property type="entry name" value="Mre11_N"/>
</dbReference>
<comment type="cofactor">
    <cofactor evidence="1 16">
        <name>Mn(2+)</name>
        <dbReference type="ChEBI" id="CHEBI:29035"/>
    </cofactor>
</comment>
<dbReference type="SMART" id="SM01347">
    <property type="entry name" value="Mre11_DNA_bind"/>
    <property type="match status" value="1"/>
</dbReference>
<dbReference type="GO" id="GO:0097552">
    <property type="term" value="P:mitochondrial double-strand break repair via homologous recombination"/>
    <property type="evidence" value="ECO:0007669"/>
    <property type="project" value="TreeGrafter"/>
</dbReference>
<evidence type="ECO:0000256" key="2">
    <source>
        <dbReference type="ARBA" id="ARBA00004123"/>
    </source>
</evidence>
<evidence type="ECO:0000256" key="14">
    <source>
        <dbReference type="ARBA" id="ARBA00023242"/>
    </source>
</evidence>
<dbReference type="PANTHER" id="PTHR10139:SF1">
    <property type="entry name" value="DOUBLE-STRAND BREAK REPAIR PROTEIN MRE11"/>
    <property type="match status" value="1"/>
</dbReference>
<organism evidence="21 22">
    <name type="scientific">Clathrus columnatus</name>
    <dbReference type="NCBI Taxonomy" id="1419009"/>
    <lineage>
        <taxon>Eukaryota</taxon>
        <taxon>Fungi</taxon>
        <taxon>Dikarya</taxon>
        <taxon>Basidiomycota</taxon>
        <taxon>Agaricomycotina</taxon>
        <taxon>Agaricomycetes</taxon>
        <taxon>Phallomycetidae</taxon>
        <taxon>Phallales</taxon>
        <taxon>Clathraceae</taxon>
        <taxon>Clathrus</taxon>
    </lineage>
</organism>
<dbReference type="EMBL" id="BPWL01000010">
    <property type="protein sequence ID" value="GJJ14564.1"/>
    <property type="molecule type" value="Genomic_DNA"/>
</dbReference>
<dbReference type="InterPro" id="IPR007281">
    <property type="entry name" value="Mre11_DNA-bd"/>
</dbReference>
<comment type="function">
    <text evidence="16">Core component of the MRN complex, which plays a central role in double-strand break (DSB) repair, DNA recombination, maintenance of telomere integrity and meiosis. The MRN complex is involved in the repair of DNA double-strand breaks (DSBs) via homologous recombination (HR), an error-free mechanism which primarily occurs during S and G2 phases. The complex (1) mediates the end resection of damaged DNA, which generates proper single-stranded DNA, a key initial steps in HR, and is (2) required for the recruitment of other repair factors and efficient activation of ATM and ATR upon DNA damage. Within the MRN complex, MRE11 possesses both single-strand endonuclease activity and double-strand-specific 3'-5' exonuclease activity. MRE11 first endonucleolytically cleaves the 5' strand at DNA DSB ends to prevent non-homologous end joining (NHEJ) and licence HR. It then generates a single-stranded DNA gap via 3' to 5' exonucleolytic degradation, which is required for single-strand invasion and recombination.</text>
</comment>
<dbReference type="InterPro" id="IPR029052">
    <property type="entry name" value="Metallo-depent_PP-like"/>
</dbReference>
<sequence length="692" mass="77386">MSGLSRDNTLAFQQKINESYPENIIKIMLATDNHIGFLERDPIRGQDAINTFEEILQLAVKYDVDFILLSGDLFHENRPSRDSIYRVIALIREYTLGDKPISIELLSDPGEGRAPGFSFPAINYEDGNINVAIPIFSIHGNHDDPQGAGPVRITQFSYRIHNTSIDLLQQDGALSALDLLSVTGLINYMGKTDLEPDEGDPNSAGVSVKPVLLRKGETRLGLYGIGNIKDARMHYELRSNRVRMFMPKDKEDWFNILLVHQNRVKHGPQQFVPEGMFDDSINLIIWGHEHDCRIIPEPVAGKEYVIIQPGSSVATSLADGESQQKHVALLEIQGQSFRSTPIPLRTVRPFVVAEVVLTDLEADGKLDITKPMDINKYLKSLVNSLIDRANSEWDEQNAIALAAGEKELSKMLPLIRLKVDTTGVPEMSNPVRFGQEFTGRVANPRDLLVFHRTKKGAARSGKVHTEEPDLSIDDPRLTTKEKIERVRVETLVREYLAAQELQLLRENGMSDAIETFVDKDDIHSISRHVSSSIAATELNEEELEDRLMRAKARAEEEYNSHKPAKSVDHKGNKGNFSDRESVDSMMASPDPDLSDGFEEPKDENEDIASQEQTVGVKTQKNRRGAPGYTKLKFTRSAISFTLYSTTTKKNATKKDSLRQTTLPIGRKTSGRVAANTAKNKMMTTVNVSSEEE</sequence>
<dbReference type="GO" id="GO:0035861">
    <property type="term" value="C:site of double-strand break"/>
    <property type="evidence" value="ECO:0007669"/>
    <property type="project" value="TreeGrafter"/>
</dbReference>
<dbReference type="AlphaFoldDB" id="A0AAV5AIV1"/>
<feature type="compositionally biased region" description="Polar residues" evidence="19">
    <location>
        <begin position="609"/>
        <end position="618"/>
    </location>
</feature>
<name>A0AAV5AIV1_9AGAM</name>
<feature type="domain" description="Mre11 DNA-binding" evidence="20">
    <location>
        <begin position="337"/>
        <end position="516"/>
    </location>
</feature>
<keyword evidence="5" id="KW-0158">Chromosome</keyword>
<keyword evidence="6 16" id="KW-0540">Nuclease</keyword>
<evidence type="ECO:0000313" key="22">
    <source>
        <dbReference type="Proteomes" id="UP001050691"/>
    </source>
</evidence>
<accession>A0AAV5AIV1</accession>
<dbReference type="Pfam" id="PF04152">
    <property type="entry name" value="Mre11_DNA_bind"/>
    <property type="match status" value="1"/>
</dbReference>
<dbReference type="CDD" id="cd00840">
    <property type="entry name" value="MPP_Mre11_N"/>
    <property type="match status" value="1"/>
</dbReference>